<proteinExistence type="predicted"/>
<evidence type="ECO:0000256" key="1">
    <source>
        <dbReference type="SAM" id="MobiDB-lite"/>
    </source>
</evidence>
<dbReference type="AlphaFoldDB" id="A0A3M7PEE3"/>
<dbReference type="Proteomes" id="UP000276133">
    <property type="component" value="Unassembled WGS sequence"/>
</dbReference>
<name>A0A3M7PEE3_BRAPC</name>
<dbReference type="EMBL" id="REGN01011652">
    <property type="protein sequence ID" value="RMZ97094.1"/>
    <property type="molecule type" value="Genomic_DNA"/>
</dbReference>
<evidence type="ECO:0000313" key="2">
    <source>
        <dbReference type="EMBL" id="RMZ97094.1"/>
    </source>
</evidence>
<feature type="region of interest" description="Disordered" evidence="1">
    <location>
        <begin position="1"/>
        <end position="70"/>
    </location>
</feature>
<accession>A0A3M7PEE3</accession>
<gene>
    <name evidence="2" type="ORF">BpHYR1_008555</name>
</gene>
<organism evidence="2 3">
    <name type="scientific">Brachionus plicatilis</name>
    <name type="common">Marine rotifer</name>
    <name type="synonym">Brachionus muelleri</name>
    <dbReference type="NCBI Taxonomy" id="10195"/>
    <lineage>
        <taxon>Eukaryota</taxon>
        <taxon>Metazoa</taxon>
        <taxon>Spiralia</taxon>
        <taxon>Gnathifera</taxon>
        <taxon>Rotifera</taxon>
        <taxon>Eurotatoria</taxon>
        <taxon>Monogononta</taxon>
        <taxon>Pseudotrocha</taxon>
        <taxon>Ploima</taxon>
        <taxon>Brachionidae</taxon>
        <taxon>Brachionus</taxon>
    </lineage>
</organism>
<evidence type="ECO:0000313" key="3">
    <source>
        <dbReference type="Proteomes" id="UP000276133"/>
    </source>
</evidence>
<reference evidence="2 3" key="1">
    <citation type="journal article" date="2018" name="Sci. Rep.">
        <title>Genomic signatures of local adaptation to the degree of environmental predictability in rotifers.</title>
        <authorList>
            <person name="Franch-Gras L."/>
            <person name="Hahn C."/>
            <person name="Garcia-Roger E.M."/>
            <person name="Carmona M.J."/>
            <person name="Serra M."/>
            <person name="Gomez A."/>
        </authorList>
    </citation>
    <scope>NUCLEOTIDE SEQUENCE [LARGE SCALE GENOMIC DNA]</scope>
    <source>
        <strain evidence="2">HYR1</strain>
    </source>
</reference>
<protein>
    <submittedName>
        <fullName evidence="2">Uncharacterized protein</fullName>
    </submittedName>
</protein>
<sequence>MLTYAKNMDDENCSQISNSEYDRVLTTSEQIEVEARSSEQEDVSESNVLTNDTGVRGRGRPKKSKGALNH</sequence>
<feature type="compositionally biased region" description="Polar residues" evidence="1">
    <location>
        <begin position="13"/>
        <end position="30"/>
    </location>
</feature>
<keyword evidence="3" id="KW-1185">Reference proteome</keyword>
<feature type="compositionally biased region" description="Basic residues" evidence="1">
    <location>
        <begin position="57"/>
        <end position="70"/>
    </location>
</feature>
<comment type="caution">
    <text evidence="2">The sequence shown here is derived from an EMBL/GenBank/DDBJ whole genome shotgun (WGS) entry which is preliminary data.</text>
</comment>